<evidence type="ECO:0000313" key="2">
    <source>
        <dbReference type="EMBL" id="KAK8159137.1"/>
    </source>
</evidence>
<sequence>MSCGERADDHDGAGQRGERDVRHKRRDGEPRTIAPSRLGRGERNAGNGGDGLEVVMDGLEGGERKDSVCSPAGRPPGSWAGFAGRDDDLTVAPKKENPARHEASQVLCLVASLRLHIVSHSASERDGGVSSTTTTTRSALAKTNGDMQRLLCRPERHTSSEQTCERTAAEGEDIRKKTCGARSTTPKERFLEDKAFSFLGLLCGRPAERCLPLGQPRARRERGRTARRVAAAAAAAATTTRSPFHQPRALKRDREPAAG</sequence>
<evidence type="ECO:0000256" key="1">
    <source>
        <dbReference type="SAM" id="MobiDB-lite"/>
    </source>
</evidence>
<keyword evidence="3" id="KW-1185">Reference proteome</keyword>
<dbReference type="EMBL" id="JBBWUH010000008">
    <property type="protein sequence ID" value="KAK8159137.1"/>
    <property type="molecule type" value="Genomic_DNA"/>
</dbReference>
<gene>
    <name evidence="2" type="ORF">IWX90DRAFT_290852</name>
</gene>
<dbReference type="Proteomes" id="UP001456524">
    <property type="component" value="Unassembled WGS sequence"/>
</dbReference>
<reference evidence="2 3" key="1">
    <citation type="journal article" date="2022" name="G3 (Bethesda)">
        <title>Enemy or ally: a genomic approach to elucidate the lifestyle of Phyllosticta citrichinaensis.</title>
        <authorList>
            <person name="Buijs V.A."/>
            <person name="Groenewald J.Z."/>
            <person name="Haridas S."/>
            <person name="LaButti K.M."/>
            <person name="Lipzen A."/>
            <person name="Martin F.M."/>
            <person name="Barry K."/>
            <person name="Grigoriev I.V."/>
            <person name="Crous P.W."/>
            <person name="Seidl M.F."/>
        </authorList>
    </citation>
    <scope>NUCLEOTIDE SEQUENCE [LARGE SCALE GENOMIC DNA]</scope>
    <source>
        <strain evidence="2 3">CBS 129764</strain>
    </source>
</reference>
<accession>A0ABR1XKD8</accession>
<feature type="region of interest" description="Disordered" evidence="1">
    <location>
        <begin position="1"/>
        <end position="98"/>
    </location>
</feature>
<evidence type="ECO:0000313" key="3">
    <source>
        <dbReference type="Proteomes" id="UP001456524"/>
    </source>
</evidence>
<feature type="compositionally biased region" description="Basic residues" evidence="1">
    <location>
        <begin position="217"/>
        <end position="227"/>
    </location>
</feature>
<name>A0ABR1XKD8_9PEZI</name>
<proteinExistence type="predicted"/>
<feature type="compositionally biased region" description="Basic and acidic residues" evidence="1">
    <location>
        <begin position="1"/>
        <end position="30"/>
    </location>
</feature>
<comment type="caution">
    <text evidence="2">The sequence shown here is derived from an EMBL/GenBank/DDBJ whole genome shotgun (WGS) entry which is preliminary data.</text>
</comment>
<feature type="compositionally biased region" description="Basic and acidic residues" evidence="1">
    <location>
        <begin position="250"/>
        <end position="259"/>
    </location>
</feature>
<feature type="compositionally biased region" description="Low complexity" evidence="1">
    <location>
        <begin position="228"/>
        <end position="241"/>
    </location>
</feature>
<protein>
    <submittedName>
        <fullName evidence="2">Uncharacterized protein</fullName>
    </submittedName>
</protein>
<feature type="compositionally biased region" description="Basic and acidic residues" evidence="1">
    <location>
        <begin position="84"/>
        <end position="98"/>
    </location>
</feature>
<feature type="region of interest" description="Disordered" evidence="1">
    <location>
        <begin position="216"/>
        <end position="259"/>
    </location>
</feature>
<organism evidence="2 3">
    <name type="scientific">Phyllosticta citrichinensis</name>
    <dbReference type="NCBI Taxonomy" id="1130410"/>
    <lineage>
        <taxon>Eukaryota</taxon>
        <taxon>Fungi</taxon>
        <taxon>Dikarya</taxon>
        <taxon>Ascomycota</taxon>
        <taxon>Pezizomycotina</taxon>
        <taxon>Dothideomycetes</taxon>
        <taxon>Dothideomycetes incertae sedis</taxon>
        <taxon>Botryosphaeriales</taxon>
        <taxon>Phyllostictaceae</taxon>
        <taxon>Phyllosticta</taxon>
    </lineage>
</organism>